<keyword evidence="2" id="KW-1185">Reference proteome</keyword>
<protein>
    <submittedName>
        <fullName evidence="1">Uncharacterized protein</fullName>
    </submittedName>
</protein>
<name>K0S2F3_THAOC</name>
<proteinExistence type="predicted"/>
<comment type="caution">
    <text evidence="1">The sequence shown here is derived from an EMBL/GenBank/DDBJ whole genome shotgun (WGS) entry which is preliminary data.</text>
</comment>
<reference evidence="1 2" key="1">
    <citation type="journal article" date="2012" name="Genome Biol.">
        <title>Genome and low-iron response of an oceanic diatom adapted to chronic iron limitation.</title>
        <authorList>
            <person name="Lommer M."/>
            <person name="Specht M."/>
            <person name="Roy A.S."/>
            <person name="Kraemer L."/>
            <person name="Andreson R."/>
            <person name="Gutowska M.A."/>
            <person name="Wolf J."/>
            <person name="Bergner S.V."/>
            <person name="Schilhabel M.B."/>
            <person name="Klostermeier U.C."/>
            <person name="Beiko R.G."/>
            <person name="Rosenstiel P."/>
            <person name="Hippler M."/>
            <person name="Laroche J."/>
        </authorList>
    </citation>
    <scope>NUCLEOTIDE SEQUENCE [LARGE SCALE GENOMIC DNA]</scope>
    <source>
        <strain evidence="1 2">CCMP1005</strain>
    </source>
</reference>
<dbReference type="AlphaFoldDB" id="K0S2F3"/>
<gene>
    <name evidence="1" type="ORF">THAOC_20815</name>
</gene>
<evidence type="ECO:0000313" key="1">
    <source>
        <dbReference type="EMBL" id="EJK59019.1"/>
    </source>
</evidence>
<evidence type="ECO:0000313" key="2">
    <source>
        <dbReference type="Proteomes" id="UP000266841"/>
    </source>
</evidence>
<sequence>MLLPGFTTYLPTYLRTYLPTYDSTAVRSTPSGACVLGIGDNWVTRAPSLGGPPGKAVVKHYHHFAKPRIHANVSPRQQL</sequence>
<dbReference type="Proteomes" id="UP000266841">
    <property type="component" value="Unassembled WGS sequence"/>
</dbReference>
<organism evidence="1 2">
    <name type="scientific">Thalassiosira oceanica</name>
    <name type="common">Marine diatom</name>
    <dbReference type="NCBI Taxonomy" id="159749"/>
    <lineage>
        <taxon>Eukaryota</taxon>
        <taxon>Sar</taxon>
        <taxon>Stramenopiles</taxon>
        <taxon>Ochrophyta</taxon>
        <taxon>Bacillariophyta</taxon>
        <taxon>Coscinodiscophyceae</taxon>
        <taxon>Thalassiosirophycidae</taxon>
        <taxon>Thalassiosirales</taxon>
        <taxon>Thalassiosiraceae</taxon>
        <taxon>Thalassiosira</taxon>
    </lineage>
</organism>
<dbReference type="EMBL" id="AGNL01023819">
    <property type="protein sequence ID" value="EJK59019.1"/>
    <property type="molecule type" value="Genomic_DNA"/>
</dbReference>
<accession>K0S2F3</accession>